<evidence type="ECO:0000256" key="7">
    <source>
        <dbReference type="ARBA" id="ARBA00022691"/>
    </source>
</evidence>
<sequence>MRRFFVPVSDIHENQAHIRGSDAHHLVHVLRKNVGEVFEATDGQNRKLLLHIDEIRQDEVICHILREERASERSITLRLFQALPKNPAWEDILTRACELGVMEIFPLLTERTIYPREMYRTIKPRWLKLVEETTKKTGRLSLMHVEPVIGWKDIPSFLGPRSLRIMPWENEEDVMLFHVLDRAEDYAVVDLLVGPEGGFSLREVEEAKSWGFQTVSLGKRILTTSTAVVSTVANIYYALERRENTHPQKF</sequence>
<dbReference type="Gene3D" id="3.40.1280.10">
    <property type="match status" value="1"/>
</dbReference>
<dbReference type="InterPro" id="IPR029028">
    <property type="entry name" value="Alpha/beta_knot_MTases"/>
</dbReference>
<dbReference type="GO" id="GO:0005737">
    <property type="term" value="C:cytoplasm"/>
    <property type="evidence" value="ECO:0007669"/>
    <property type="project" value="UniProtKB-SubCell"/>
</dbReference>
<keyword evidence="5 10" id="KW-0489">Methyltransferase</keyword>
<dbReference type="KEGG" id="taqu:KDW03_04405"/>
<dbReference type="PIRSF" id="PIRSF015601">
    <property type="entry name" value="MTase_slr0722"/>
    <property type="match status" value="1"/>
</dbReference>
<dbReference type="EC" id="2.1.1.193" evidence="10"/>
<evidence type="ECO:0000259" key="12">
    <source>
        <dbReference type="Pfam" id="PF20260"/>
    </source>
</evidence>
<dbReference type="Gene3D" id="2.40.240.20">
    <property type="entry name" value="Hypothetical PUA domain-like, domain 1"/>
    <property type="match status" value="1"/>
</dbReference>
<proteinExistence type="inferred from homology"/>
<dbReference type="GO" id="GO:0070042">
    <property type="term" value="F:rRNA (uridine-N3-)-methyltransferase activity"/>
    <property type="evidence" value="ECO:0007669"/>
    <property type="project" value="TreeGrafter"/>
</dbReference>
<dbReference type="RefSeq" id="WP_271436182.1">
    <property type="nucleotide sequence ID" value="NZ_CP073355.1"/>
</dbReference>
<comment type="subcellular location">
    <subcellularLocation>
        <location evidence="1 10">Cytoplasm</location>
    </subcellularLocation>
</comment>
<dbReference type="PANTHER" id="PTHR30027">
    <property type="entry name" value="RIBOSOMAL RNA SMALL SUBUNIT METHYLTRANSFERASE E"/>
    <property type="match status" value="1"/>
</dbReference>
<gene>
    <name evidence="13" type="ORF">KDW03_04405</name>
</gene>
<comment type="similarity">
    <text evidence="2 10">Belongs to the RNA methyltransferase RsmE family.</text>
</comment>
<keyword evidence="6 10" id="KW-0808">Transferase</keyword>
<feature type="domain" description="Ribosomal RNA small subunit methyltransferase E PUA-like" evidence="12">
    <location>
        <begin position="18"/>
        <end position="55"/>
    </location>
</feature>
<dbReference type="InterPro" id="IPR015947">
    <property type="entry name" value="PUA-like_sf"/>
</dbReference>
<evidence type="ECO:0000256" key="8">
    <source>
        <dbReference type="ARBA" id="ARBA00025699"/>
    </source>
</evidence>
<evidence type="ECO:0000256" key="4">
    <source>
        <dbReference type="ARBA" id="ARBA00022552"/>
    </source>
</evidence>
<reference evidence="13" key="2">
    <citation type="submission" date="2022-06" db="EMBL/GenBank/DDBJ databases">
        <title>Thermospira aquatica gen. nov., sp. nov.</title>
        <authorList>
            <person name="Ben Ali Gam Z."/>
            <person name="Labat M."/>
        </authorList>
    </citation>
    <scope>NUCLEOTIDE SEQUENCE</scope>
    <source>
        <strain evidence="13">F1F22</strain>
    </source>
</reference>
<dbReference type="SUPFAM" id="SSF88697">
    <property type="entry name" value="PUA domain-like"/>
    <property type="match status" value="1"/>
</dbReference>
<dbReference type="GO" id="GO:0070475">
    <property type="term" value="P:rRNA base methylation"/>
    <property type="evidence" value="ECO:0007669"/>
    <property type="project" value="TreeGrafter"/>
</dbReference>
<dbReference type="InterPro" id="IPR046887">
    <property type="entry name" value="RsmE_PUA-like"/>
</dbReference>
<evidence type="ECO:0000256" key="9">
    <source>
        <dbReference type="ARBA" id="ARBA00047944"/>
    </source>
</evidence>
<dbReference type="SUPFAM" id="SSF75217">
    <property type="entry name" value="alpha/beta knot"/>
    <property type="match status" value="1"/>
</dbReference>
<name>A0AAX3BGB2_9SPIR</name>
<evidence type="ECO:0000256" key="5">
    <source>
        <dbReference type="ARBA" id="ARBA00022603"/>
    </source>
</evidence>
<dbReference type="AlphaFoldDB" id="A0AAX3BGB2"/>
<evidence type="ECO:0000256" key="6">
    <source>
        <dbReference type="ARBA" id="ARBA00022679"/>
    </source>
</evidence>
<keyword evidence="7 10" id="KW-0949">S-adenosyl-L-methionine</keyword>
<dbReference type="InterPro" id="IPR006700">
    <property type="entry name" value="RsmE"/>
</dbReference>
<dbReference type="NCBIfam" id="TIGR00046">
    <property type="entry name" value="RsmE family RNA methyltransferase"/>
    <property type="match status" value="1"/>
</dbReference>
<dbReference type="Pfam" id="PF20260">
    <property type="entry name" value="PUA_4"/>
    <property type="match status" value="1"/>
</dbReference>
<dbReference type="InterPro" id="IPR046886">
    <property type="entry name" value="RsmE_MTase_dom"/>
</dbReference>
<dbReference type="Proteomes" id="UP001056539">
    <property type="component" value="Chromosome"/>
</dbReference>
<evidence type="ECO:0000256" key="3">
    <source>
        <dbReference type="ARBA" id="ARBA00022490"/>
    </source>
</evidence>
<accession>A0AAX3BGB2</accession>
<evidence type="ECO:0000256" key="2">
    <source>
        <dbReference type="ARBA" id="ARBA00005528"/>
    </source>
</evidence>
<dbReference type="Pfam" id="PF04452">
    <property type="entry name" value="Methyltrans_RNA"/>
    <property type="match status" value="1"/>
</dbReference>
<keyword evidence="4 10" id="KW-0698">rRNA processing</keyword>
<dbReference type="InterPro" id="IPR029026">
    <property type="entry name" value="tRNA_m1G_MTases_N"/>
</dbReference>
<keyword evidence="14" id="KW-1185">Reference proteome</keyword>
<protein>
    <recommendedName>
        <fullName evidence="10">Ribosomal RNA small subunit methyltransferase E</fullName>
        <ecNumber evidence="10">2.1.1.193</ecNumber>
    </recommendedName>
</protein>
<dbReference type="PANTHER" id="PTHR30027:SF3">
    <property type="entry name" value="16S RRNA (URACIL(1498)-N(3))-METHYLTRANSFERASE"/>
    <property type="match status" value="1"/>
</dbReference>
<reference evidence="13" key="1">
    <citation type="submission" date="2021-04" db="EMBL/GenBank/DDBJ databases">
        <authorList>
            <person name="Postec A."/>
        </authorList>
    </citation>
    <scope>NUCLEOTIDE SEQUENCE</scope>
    <source>
        <strain evidence="13">F1F22</strain>
    </source>
</reference>
<evidence type="ECO:0000313" key="14">
    <source>
        <dbReference type="Proteomes" id="UP001056539"/>
    </source>
</evidence>
<evidence type="ECO:0000256" key="1">
    <source>
        <dbReference type="ARBA" id="ARBA00004496"/>
    </source>
</evidence>
<evidence type="ECO:0000259" key="11">
    <source>
        <dbReference type="Pfam" id="PF04452"/>
    </source>
</evidence>
<evidence type="ECO:0000256" key="10">
    <source>
        <dbReference type="PIRNR" id="PIRNR015601"/>
    </source>
</evidence>
<keyword evidence="3 10" id="KW-0963">Cytoplasm</keyword>
<dbReference type="CDD" id="cd18084">
    <property type="entry name" value="RsmE-like"/>
    <property type="match status" value="1"/>
</dbReference>
<comment type="function">
    <text evidence="8 10">Specifically methylates the N3 position of the uracil ring of uridine 1498 (m3U1498) in 16S rRNA. Acts on the fully assembled 30S ribosomal subunit.</text>
</comment>
<comment type="catalytic activity">
    <reaction evidence="9 10">
        <text>uridine(1498) in 16S rRNA + S-adenosyl-L-methionine = N(3)-methyluridine(1498) in 16S rRNA + S-adenosyl-L-homocysteine + H(+)</text>
        <dbReference type="Rhea" id="RHEA:42920"/>
        <dbReference type="Rhea" id="RHEA-COMP:10283"/>
        <dbReference type="Rhea" id="RHEA-COMP:10284"/>
        <dbReference type="ChEBI" id="CHEBI:15378"/>
        <dbReference type="ChEBI" id="CHEBI:57856"/>
        <dbReference type="ChEBI" id="CHEBI:59789"/>
        <dbReference type="ChEBI" id="CHEBI:65315"/>
        <dbReference type="ChEBI" id="CHEBI:74502"/>
        <dbReference type="EC" id="2.1.1.193"/>
    </reaction>
</comment>
<feature type="domain" description="Ribosomal RNA small subunit methyltransferase E methyltransferase" evidence="11">
    <location>
        <begin position="73"/>
        <end position="234"/>
    </location>
</feature>
<organism evidence="13 14">
    <name type="scientific">Thermospira aquatica</name>
    <dbReference type="NCBI Taxonomy" id="2828656"/>
    <lineage>
        <taxon>Bacteria</taxon>
        <taxon>Pseudomonadati</taxon>
        <taxon>Spirochaetota</taxon>
        <taxon>Spirochaetia</taxon>
        <taxon>Brevinematales</taxon>
        <taxon>Thermospiraceae</taxon>
        <taxon>Thermospira</taxon>
    </lineage>
</organism>
<evidence type="ECO:0000313" key="13">
    <source>
        <dbReference type="EMBL" id="URA11049.1"/>
    </source>
</evidence>
<dbReference type="EMBL" id="CP073355">
    <property type="protein sequence ID" value="URA11049.1"/>
    <property type="molecule type" value="Genomic_DNA"/>
</dbReference>